<dbReference type="Gene3D" id="1.20.200.10">
    <property type="entry name" value="Fumarase/aspartase (Central domain)"/>
    <property type="match status" value="1"/>
</dbReference>
<reference evidence="5 6" key="1">
    <citation type="submission" date="2021-01" db="EMBL/GenBank/DDBJ databases">
        <title>Carboxyliciviraga sp.nov., isolated from coastal sediments.</title>
        <authorList>
            <person name="Lu D."/>
            <person name="Zhang T."/>
        </authorList>
    </citation>
    <scope>NUCLEOTIDE SEQUENCE [LARGE SCALE GENOMIC DNA]</scope>
    <source>
        <strain evidence="5 6">N1Y132</strain>
    </source>
</reference>
<sequence>MRIEKDFIGEQSLPDEAMYGIHSVRAVENFPNNTAFSVEWYKAVGTVKLACYKTYQKFKLAANDKFEMESLPIKFIDDNIIGALTASALEVDAGKYFEHFIVPAIQGGAGTSINMNVNEIIANASLKKLERPLGNYEIIDPFEHANIYQSTNDVIPTALTVAAMQLLNTLEDSINNLRHEVERQESSCRNTIRQGYTQMQAAVPSTYDKLFSNYNNALSRDWWRVSKCQERIKEVNMGGGAIGTGISIPRYFIMQVVNELQQLTSLPITRSENLSDATSNLDRFVEVHATLKAHAVNLEKMVNDLRLLSSDLFVNKELSIPQRQVGSSIMPGKINPVIPEFVISAVHKIYANDQLISSLCGQGCLDLNAYLPSIGHALLDSLKLLISCNNSLHKNLIQNIKLNSESNKVHQTYFNPSVTTALTPYIGYHKASELAAYMKKTNTSVYEANKQLKYIDNKELNELMKPEALIRQGYSLNDLKHLSISQKKK</sequence>
<dbReference type="Pfam" id="PF00206">
    <property type="entry name" value="Lyase_1"/>
    <property type="match status" value="1"/>
</dbReference>
<dbReference type="InterPro" id="IPR020557">
    <property type="entry name" value="Fumarate_lyase_CS"/>
</dbReference>
<dbReference type="PANTHER" id="PTHR42696:SF2">
    <property type="entry name" value="ASPARTATE AMMONIA-LYASE"/>
    <property type="match status" value="1"/>
</dbReference>
<evidence type="ECO:0000313" key="5">
    <source>
        <dbReference type="EMBL" id="MBK3517489.1"/>
    </source>
</evidence>
<accession>A0ABS1HK06</accession>
<dbReference type="RefSeq" id="WP_200464718.1">
    <property type="nucleotide sequence ID" value="NZ_JAENRR010000016.1"/>
</dbReference>
<organism evidence="5 6">
    <name type="scientific">Carboxylicivirga marina</name>
    <dbReference type="NCBI Taxonomy" id="2800988"/>
    <lineage>
        <taxon>Bacteria</taxon>
        <taxon>Pseudomonadati</taxon>
        <taxon>Bacteroidota</taxon>
        <taxon>Bacteroidia</taxon>
        <taxon>Marinilabiliales</taxon>
        <taxon>Marinilabiliaceae</taxon>
        <taxon>Carboxylicivirga</taxon>
    </lineage>
</organism>
<comment type="caution">
    <text evidence="5">The sequence shown here is derived from an EMBL/GenBank/DDBJ whole genome shotgun (WGS) entry which is preliminary data.</text>
</comment>
<dbReference type="InterPro" id="IPR000362">
    <property type="entry name" value="Fumarate_lyase_fam"/>
</dbReference>
<proteinExistence type="predicted"/>
<dbReference type="PRINTS" id="PR00149">
    <property type="entry name" value="FUMRATELYASE"/>
</dbReference>
<dbReference type="SUPFAM" id="SSF48557">
    <property type="entry name" value="L-aspartase-like"/>
    <property type="match status" value="1"/>
</dbReference>
<evidence type="ECO:0000259" key="3">
    <source>
        <dbReference type="Pfam" id="PF00206"/>
    </source>
</evidence>
<keyword evidence="6" id="KW-1185">Reference proteome</keyword>
<keyword evidence="1" id="KW-0456">Lyase</keyword>
<dbReference type="InterPro" id="IPR018951">
    <property type="entry name" value="Fumarase_C_C"/>
</dbReference>
<dbReference type="PANTHER" id="PTHR42696">
    <property type="entry name" value="ASPARTATE AMMONIA-LYASE"/>
    <property type="match status" value="1"/>
</dbReference>
<evidence type="ECO:0000313" key="6">
    <source>
        <dbReference type="Proteomes" id="UP000605676"/>
    </source>
</evidence>
<dbReference type="Proteomes" id="UP000605676">
    <property type="component" value="Unassembled WGS sequence"/>
</dbReference>
<protein>
    <submittedName>
        <fullName evidence="5">Aspartate ammonia-lyase</fullName>
    </submittedName>
</protein>
<dbReference type="PRINTS" id="PR00145">
    <property type="entry name" value="ARGSUCLYASE"/>
</dbReference>
<name>A0ABS1HK06_9BACT</name>
<dbReference type="InterPro" id="IPR022761">
    <property type="entry name" value="Fumarate_lyase_N"/>
</dbReference>
<dbReference type="Gene3D" id="1.10.275.10">
    <property type="entry name" value="Fumarase/aspartase (N-terminal domain)"/>
    <property type="match status" value="1"/>
</dbReference>
<dbReference type="EMBL" id="JAENRR010000016">
    <property type="protein sequence ID" value="MBK3517489.1"/>
    <property type="molecule type" value="Genomic_DNA"/>
</dbReference>
<dbReference type="InterPro" id="IPR051546">
    <property type="entry name" value="Aspartate_Ammonia-Lyase"/>
</dbReference>
<feature type="domain" description="Fumarase C C-terminal" evidence="4">
    <location>
        <begin position="420"/>
        <end position="470"/>
    </location>
</feature>
<feature type="coiled-coil region" evidence="2">
    <location>
        <begin position="167"/>
        <end position="194"/>
    </location>
</feature>
<dbReference type="Gene3D" id="1.10.40.30">
    <property type="entry name" value="Fumarase/aspartase (C-terminal domain)"/>
    <property type="match status" value="1"/>
</dbReference>
<gene>
    <name evidence="5" type="ORF">JIV24_09090</name>
</gene>
<evidence type="ECO:0000256" key="1">
    <source>
        <dbReference type="ARBA" id="ARBA00023239"/>
    </source>
</evidence>
<dbReference type="InterPro" id="IPR008948">
    <property type="entry name" value="L-Aspartase-like"/>
</dbReference>
<keyword evidence="2" id="KW-0175">Coiled coil</keyword>
<evidence type="ECO:0000256" key="2">
    <source>
        <dbReference type="SAM" id="Coils"/>
    </source>
</evidence>
<dbReference type="InterPro" id="IPR024083">
    <property type="entry name" value="Fumarase/histidase_N"/>
</dbReference>
<dbReference type="PROSITE" id="PS00163">
    <property type="entry name" value="FUMARATE_LYASES"/>
    <property type="match status" value="1"/>
</dbReference>
<feature type="domain" description="Fumarate lyase N-terminal" evidence="3">
    <location>
        <begin position="15"/>
        <end position="347"/>
    </location>
</feature>
<dbReference type="Pfam" id="PF10415">
    <property type="entry name" value="FumaraseC_C"/>
    <property type="match status" value="1"/>
</dbReference>
<evidence type="ECO:0000259" key="4">
    <source>
        <dbReference type="Pfam" id="PF10415"/>
    </source>
</evidence>